<dbReference type="GO" id="GO:0009190">
    <property type="term" value="P:cyclic nucleotide biosynthetic process"/>
    <property type="evidence" value="ECO:0007669"/>
    <property type="project" value="InterPro"/>
</dbReference>
<feature type="region of interest" description="Disordered" evidence="12">
    <location>
        <begin position="2581"/>
        <end position="2691"/>
    </location>
</feature>
<dbReference type="EMBL" id="KL250526">
    <property type="protein sequence ID" value="KGB32997.1"/>
    <property type="molecule type" value="Genomic_DNA"/>
</dbReference>
<feature type="transmembrane region" description="Helical" evidence="13">
    <location>
        <begin position="202"/>
        <end position="223"/>
    </location>
</feature>
<feature type="transmembrane region" description="Helical" evidence="13">
    <location>
        <begin position="1466"/>
        <end position="1483"/>
    </location>
</feature>
<dbReference type="Pfam" id="PF00211">
    <property type="entry name" value="Guanylate_cyc"/>
    <property type="match status" value="1"/>
</dbReference>
<feature type="compositionally biased region" description="Polar residues" evidence="12">
    <location>
        <begin position="2614"/>
        <end position="2623"/>
    </location>
</feature>
<protein>
    <recommendedName>
        <fullName evidence="3">adenylate cyclase</fullName>
        <ecNumber evidence="3">4.6.1.1</ecNumber>
    </recommendedName>
</protein>
<name>A0A094ZGM5_SCHHA</name>
<dbReference type="InterPro" id="IPR029787">
    <property type="entry name" value="Nucleotide_cyclase"/>
</dbReference>
<feature type="compositionally biased region" description="Polar residues" evidence="12">
    <location>
        <begin position="1621"/>
        <end position="1630"/>
    </location>
</feature>
<gene>
    <name evidence="15" type="ORF">MS3_01135</name>
</gene>
<feature type="compositionally biased region" description="Low complexity" evidence="12">
    <location>
        <begin position="3069"/>
        <end position="3081"/>
    </location>
</feature>
<feature type="compositionally biased region" description="Acidic residues" evidence="12">
    <location>
        <begin position="2419"/>
        <end position="2430"/>
    </location>
</feature>
<feature type="region of interest" description="Disordered" evidence="12">
    <location>
        <begin position="1985"/>
        <end position="2004"/>
    </location>
</feature>
<dbReference type="GO" id="GO:0005524">
    <property type="term" value="F:ATP binding"/>
    <property type="evidence" value="ECO:0007669"/>
    <property type="project" value="UniProtKB-KW"/>
</dbReference>
<evidence type="ECO:0000256" key="13">
    <source>
        <dbReference type="SAM" id="Phobius"/>
    </source>
</evidence>
<feature type="transmembrane region" description="Helical" evidence="13">
    <location>
        <begin position="1341"/>
        <end position="1363"/>
    </location>
</feature>
<feature type="transmembrane region" description="Helical" evidence="13">
    <location>
        <begin position="1314"/>
        <end position="1335"/>
    </location>
</feature>
<feature type="compositionally biased region" description="Polar residues" evidence="12">
    <location>
        <begin position="2991"/>
        <end position="3001"/>
    </location>
</feature>
<feature type="region of interest" description="Disordered" evidence="12">
    <location>
        <begin position="2986"/>
        <end position="3014"/>
    </location>
</feature>
<dbReference type="SUPFAM" id="SSF55073">
    <property type="entry name" value="Nucleotide cyclase"/>
    <property type="match status" value="1"/>
</dbReference>
<dbReference type="PANTHER" id="PTHR45627:SF12">
    <property type="entry name" value="ADENYLATE CYCLASE TYPE 2"/>
    <property type="match status" value="1"/>
</dbReference>
<keyword evidence="11" id="KW-0456">Lyase</keyword>
<evidence type="ECO:0000256" key="4">
    <source>
        <dbReference type="ARBA" id="ARBA00022692"/>
    </source>
</evidence>
<feature type="region of interest" description="Disordered" evidence="12">
    <location>
        <begin position="3065"/>
        <end position="3110"/>
    </location>
</feature>
<feature type="region of interest" description="Disordered" evidence="12">
    <location>
        <begin position="3328"/>
        <end position="3349"/>
    </location>
</feature>
<dbReference type="GO" id="GO:0007189">
    <property type="term" value="P:adenylate cyclase-activating G protein-coupled receptor signaling pathway"/>
    <property type="evidence" value="ECO:0007669"/>
    <property type="project" value="TreeGrafter"/>
</dbReference>
<comment type="catalytic activity">
    <reaction evidence="1">
        <text>ATP = 3',5'-cyclic AMP + diphosphate</text>
        <dbReference type="Rhea" id="RHEA:15389"/>
        <dbReference type="ChEBI" id="CHEBI:30616"/>
        <dbReference type="ChEBI" id="CHEBI:33019"/>
        <dbReference type="ChEBI" id="CHEBI:58165"/>
        <dbReference type="EC" id="4.6.1.1"/>
    </reaction>
</comment>
<evidence type="ECO:0000256" key="10">
    <source>
        <dbReference type="ARBA" id="ARBA00023136"/>
    </source>
</evidence>
<evidence type="ECO:0000256" key="9">
    <source>
        <dbReference type="ARBA" id="ARBA00022989"/>
    </source>
</evidence>
<keyword evidence="7" id="KW-0067">ATP-binding</keyword>
<accession>A0A094ZGM5</accession>
<feature type="compositionally biased region" description="Polar residues" evidence="12">
    <location>
        <begin position="1563"/>
        <end position="1594"/>
    </location>
</feature>
<evidence type="ECO:0000256" key="3">
    <source>
        <dbReference type="ARBA" id="ARBA00012201"/>
    </source>
</evidence>
<feature type="transmembrane region" description="Helical" evidence="13">
    <location>
        <begin position="419"/>
        <end position="437"/>
    </location>
</feature>
<keyword evidence="8" id="KW-0460">Magnesium</keyword>
<evidence type="ECO:0000259" key="14">
    <source>
        <dbReference type="PROSITE" id="PS50125"/>
    </source>
</evidence>
<feature type="compositionally biased region" description="Low complexity" evidence="12">
    <location>
        <begin position="2672"/>
        <end position="2690"/>
    </location>
</feature>
<proteinExistence type="predicted"/>
<organism evidence="15">
    <name type="scientific">Schistosoma haematobium</name>
    <name type="common">Blood fluke</name>
    <dbReference type="NCBI Taxonomy" id="6185"/>
    <lineage>
        <taxon>Eukaryota</taxon>
        <taxon>Metazoa</taxon>
        <taxon>Spiralia</taxon>
        <taxon>Lophotrochozoa</taxon>
        <taxon>Platyhelminthes</taxon>
        <taxon>Trematoda</taxon>
        <taxon>Digenea</taxon>
        <taxon>Strigeidida</taxon>
        <taxon>Schistosomatoidea</taxon>
        <taxon>Schistosomatidae</taxon>
        <taxon>Schistosoma</taxon>
    </lineage>
</organism>
<feature type="domain" description="Guanylate cyclase" evidence="14">
    <location>
        <begin position="615"/>
        <end position="751"/>
    </location>
</feature>
<keyword evidence="9 13" id="KW-1133">Transmembrane helix</keyword>
<evidence type="ECO:0000256" key="11">
    <source>
        <dbReference type="ARBA" id="ARBA00023239"/>
    </source>
</evidence>
<feature type="compositionally biased region" description="Polar residues" evidence="12">
    <location>
        <begin position="3082"/>
        <end position="3092"/>
    </location>
</feature>
<dbReference type="GO" id="GO:0046872">
    <property type="term" value="F:metal ion binding"/>
    <property type="evidence" value="ECO:0007669"/>
    <property type="project" value="UniProtKB-KW"/>
</dbReference>
<feature type="transmembrane region" description="Helical" evidence="13">
    <location>
        <begin position="341"/>
        <end position="360"/>
    </location>
</feature>
<feature type="region of interest" description="Disordered" evidence="12">
    <location>
        <begin position="1621"/>
        <end position="1645"/>
    </location>
</feature>
<evidence type="ECO:0000256" key="7">
    <source>
        <dbReference type="ARBA" id="ARBA00022840"/>
    </source>
</evidence>
<keyword evidence="10 13" id="KW-0472">Membrane</keyword>
<feature type="transmembrane region" description="Helical" evidence="13">
    <location>
        <begin position="449"/>
        <end position="469"/>
    </location>
</feature>
<feature type="region of interest" description="Disordered" evidence="12">
    <location>
        <begin position="2331"/>
        <end position="2363"/>
    </location>
</feature>
<feature type="region of interest" description="Disordered" evidence="12">
    <location>
        <begin position="3380"/>
        <end position="3409"/>
    </location>
</feature>
<dbReference type="SMART" id="SM00044">
    <property type="entry name" value="CYCc"/>
    <property type="match status" value="1"/>
</dbReference>
<dbReference type="GO" id="GO:0005886">
    <property type="term" value="C:plasma membrane"/>
    <property type="evidence" value="ECO:0007669"/>
    <property type="project" value="TreeGrafter"/>
</dbReference>
<dbReference type="CDD" id="cd07302">
    <property type="entry name" value="CHD"/>
    <property type="match status" value="1"/>
</dbReference>
<evidence type="ECO:0000256" key="12">
    <source>
        <dbReference type="SAM" id="MobiDB-lite"/>
    </source>
</evidence>
<evidence type="ECO:0000256" key="1">
    <source>
        <dbReference type="ARBA" id="ARBA00001593"/>
    </source>
</evidence>
<dbReference type="GO" id="GO:0035556">
    <property type="term" value="P:intracellular signal transduction"/>
    <property type="evidence" value="ECO:0007669"/>
    <property type="project" value="InterPro"/>
</dbReference>
<dbReference type="InterPro" id="IPR001054">
    <property type="entry name" value="A/G_cyclase"/>
</dbReference>
<feature type="region of interest" description="Disordered" evidence="12">
    <location>
        <begin position="3530"/>
        <end position="3555"/>
    </location>
</feature>
<feature type="region of interest" description="Disordered" evidence="12">
    <location>
        <begin position="2395"/>
        <end position="2450"/>
    </location>
</feature>
<feature type="compositionally biased region" description="Low complexity" evidence="12">
    <location>
        <begin position="2626"/>
        <end position="2647"/>
    </location>
</feature>
<dbReference type="GO" id="GO:0004016">
    <property type="term" value="F:adenylate cyclase activity"/>
    <property type="evidence" value="ECO:0007669"/>
    <property type="project" value="UniProtKB-EC"/>
</dbReference>
<evidence type="ECO:0000256" key="2">
    <source>
        <dbReference type="ARBA" id="ARBA00004141"/>
    </source>
</evidence>
<feature type="transmembrane region" description="Helical" evidence="13">
    <location>
        <begin position="1370"/>
        <end position="1392"/>
    </location>
</feature>
<dbReference type="EC" id="4.6.1.1" evidence="3"/>
<dbReference type="Gene3D" id="3.30.70.1230">
    <property type="entry name" value="Nucleotide cyclase"/>
    <property type="match status" value="1"/>
</dbReference>
<comment type="subcellular location">
    <subcellularLocation>
        <location evidence="2">Membrane</location>
        <topology evidence="2">Multi-pass membrane protein</topology>
    </subcellularLocation>
</comment>
<evidence type="ECO:0000256" key="8">
    <source>
        <dbReference type="ARBA" id="ARBA00022842"/>
    </source>
</evidence>
<feature type="region of interest" description="Disordered" evidence="12">
    <location>
        <begin position="1563"/>
        <end position="1596"/>
    </location>
</feature>
<dbReference type="PROSITE" id="PS50125">
    <property type="entry name" value="GUANYLATE_CYCLASE_2"/>
    <property type="match status" value="1"/>
</dbReference>
<keyword evidence="4 13" id="KW-0812">Transmembrane</keyword>
<dbReference type="PANTHER" id="PTHR45627">
    <property type="entry name" value="ADENYLATE CYCLASE TYPE 1"/>
    <property type="match status" value="1"/>
</dbReference>
<evidence type="ECO:0000256" key="5">
    <source>
        <dbReference type="ARBA" id="ARBA00022723"/>
    </source>
</evidence>
<feature type="region of interest" description="Disordered" evidence="12">
    <location>
        <begin position="996"/>
        <end position="1018"/>
    </location>
</feature>
<evidence type="ECO:0000313" key="15">
    <source>
        <dbReference type="EMBL" id="KGB32997.1"/>
    </source>
</evidence>
<feature type="transmembrane region" description="Helical" evidence="13">
    <location>
        <begin position="255"/>
        <end position="275"/>
    </location>
</feature>
<keyword evidence="5" id="KW-0479">Metal-binding</keyword>
<dbReference type="STRING" id="6185.A0A094ZGM5"/>
<feature type="compositionally biased region" description="Low complexity" evidence="12">
    <location>
        <begin position="2335"/>
        <end position="2359"/>
    </location>
</feature>
<sequence>MPDVEVKTNEPQYENWLGAHSKKDKYLTESPLLDVELPHGLQLSARRGPEVELYDVAGVHLLCPPDTRSNNQNSKHVWSGLHWFKSFFNSKHKKISSDSPVILSNKSADIKSSLYNLSSSHLTTNASQCISSNYNQKTQTRNDLSLSTQHAICQKQSYFSTVKDKLSNDWLCLNTTNNYCSSPNVYKYYENYFILKYRQAEINLFISLNLIVCIFLVVSMMIYSNYNTLPPTVDSSSFIQHSYAVSSLHLTHINLIRLALLISSTVLLLISVLFANMPCISKSSHSIQHIMSNKSSGKAIKPLYTKNNSIDTDNRTYSYNSDTQESVNLIVARKLRRNLHWSHGLSYIACILFILANLPWSKLYHTLSKVHTTPSVVQQFNCSSSHLAYSNDTSISFIMNQITIVHQNNLFDFENTNHLIDNLWLLIFSIILILGFFDVDSIWSKYWRYGLTIIMSILYFVLVNLNYGLTHSETLIKKSNLINNTDTGNNYIIFVNSSLCPQWIQKATLIQPVLWWTDHRGILWRSNLATLCAILCAHLIGQLIAVWTSRNRYRLFLTASYTQAIIFRLHMTESKLHRLSKCLVPAPLADDLVNDFINGHLSWSSPLVIYLRNVTFLSAELVGLSNLSSNLASTLKPNTNINHELICQQFISFINDIYTCFDYLAQNESCYRVRLNANEYLCIAGYPETRVDHARSCYIMNIMKEISERSHVQLELRVSVHTGTAYAIVLGRSRLGFDLIGDDVTYVSRLKYAAYRPCRVLTSRSTFNQLPEGFRGEAGPIFGYPNPVIIPTNECIKSNHHNQTTMETYFVQPRTESTTIVDTLNQIDLNGLQSSLSSSTADWSALTNLDMNSASAVITRLASVASILCRHIMNKNNSLLDGNDNSNSNTRIHDSRNNTLPELPLGFLFHSTLDHHHHRYQQERQSLHHKHHHDEDEESKAIKVNLLRILSNKEFDLLDYSDYKHYEPIVTATTTTNMTTINDRYNSHPLEFSSYHRHHHHHQHHGDGHPPLNGEPSSTSELLAMIAVNLAESLDRDHSNYGVEDDNDIADCSNKFVPCQKRAGKLRKNCPSIVMDPPTNTDVNGGDLNLAVGITNSMGTSFATTTATTAPLHPYSSVEANDPVVGDTYNKNSDYHELSLLHNLKPMINKSSLLNTTPLNENQPCWLTLKQSKHHQSSLSSSNSNHSFSSTPLTTVKKYNLIMDCFKRNLHKVSYTSLFLHNTNINTTISNHVTNSMMNDTNNIEGNKLYDPNNMDNNEERKFCRDNNNNLTGLLNLFCFNCTKQRYQLENGKSVNDKFNVTDLMKNQSSFVDILYFSTIIYIPFLILFGFIHLLVMPRSLLLFVASSIATAYITLQLAILGACKRFPKLNLLCCTSPTIWALLLWLTVIVVTVTTSLNMFLCSSVNEVNYINEPYSYRDFVNIPYEQYQFHSFNNNLSITHASNHLFQGTSIQQNLFIPNFVQSLFAQFSFLLLAILLPRSLEYQCRLMHQWKMKSQSTLEKLSLTSSALARLLVSIVPRFVIAKISSPERAIEIYSKSHQNIGLVLINFIVIPSKPLVTQQQKQSADSSHNSTASTTMNNSGSKSKTQINNEEPTEIADRVRLLNRVIHLVDSLALGQQQQTTAGENTMNERESNNSNTLNKNAKDDEKLFSSLLSSSSSSSTPSQAVSSKLNLVKVYAGGTMVGYAAGLGTLEDSDCQNHHSLKASQTTTVNQWSCLIKFIERVIVICDQINQKTKSSSSSSSSGRQIYVQAALHSGSCIFGFVSNQHPVFTLWGEPLETCRQLLSKHQLNHLGSQHFILATDKLISLIPSNLLDPSSVANLHLNTNQKTTIENSNLLNQYLFTWCTIDPSNGKIISSAQLQRSAPLVKMLDGRPLFIDRLLHFCTVRSNATINTTTAPANETTTNTSISSNLPYIESTSESNKQVCSLFNTYDQPASVLSNNPVTNGLILSQTSGGDVSSQKQNHACDPIKFNQLSIDHHSRHNTSHLPTTNNSDDSNALRTTTSILPNQIALNSVNPVPFNSIHDTLPKVLIPTTTTVGVQQRLANVVEQTNHRRKSQLSAGANVLVNTPTSQFCNPISSPPPPPPHQRSYPTNITNNNLSAELSAHLNTPISCTITQSPVLQSTIVTGTANMQHVNNNERKHNPTPHILKNSQQKCEIPSSNITHKPCEINQGNHKLQPFSPQFEHLTKKNQIHSTIITTTNNSNNNNLNAPNPLLKPVRPSSYWPVPDESLLSSDQIQTDHQNNNSCNNKEKSTRPISAGITKNFDGIILNILNKPLPEHSLLSSSSKNIGDGGQHQHHRPISLSSTDSFLAAERACAYATDGDEDATTNTTYNNNNNNNNNNKYNTTMSNNDKNNQNITCPMSNICNSQSIYDWDHVQNAINQLSSIQNNDHNNHDKNINPNKNFYTFNGIDDDDDDDDDEDDVRRHSKRNENSTSHHNPLYTDNEYESMAESQSNLSDVVNNSAVIKKANRNSRLGLFATSSQVDPRDRFVHQTPITQQQSLGTNQTMGNLNGDMDISKKLIKDSRLSSVIDPSSTNIIHNFVETNGQPINTNGIHFHSASHPMQKNVLDFPDYQRPTSPGGGYSHEKQQSMYPTEIEKSDHSIKQQQLISIRNVSYHHSSSPVSGSSSTGHSLASGSRKSDQHHHSYCNNGMMITKTNVNDSKQSSNSSRSNSQCLKSQSNRLTMIETTPRCIDHIIIPNISDTRRTQVNNQCLIDEPMERYDIPYIPHEHIKLNSSSCREPSECPDAEYVGTASLEPLSMAVLTSMTEDGLTSCDGEELTEDDDANDGLDSMTDSNVLLQHQDIIENLQHLNDHSSNWLLSSRGGHLVNGNNNNNRVIHNVSTDDVDTNYNVESLGHHVHHQMTDSLLANPDLDARDSELGEDFDYATPEQIESMHCHLNQNNSSSKSNRQMSMNYLIPSNNNLSNNQNCVKHNNSNLNKNNNNNIGSNMIRNNDNHMLLEAALLSTSTTPLSQFGAPVDSSSNETYSVNHNHDKQPINNSSSNIDFDDLTSEELFVYHGRIGQGINNTSVNTNNKEPSYLSNIHQSKTQFTQNDELNNNSHHSQWNNSSEPSNSTKTISRPSLPEIAPVSLPDFSSHPHPIQMALNRMPWYSSSPSGSRDHQVVSTRPFVLPSTVISSIITNKKQHQLIDRMDLSSDYDNLYPNSFQSPNNKYYPECNLQVSNRFNNNKHSSTLQRSTTTEITATGSNNNGTAAVVGRPALRKLAKVNRSRTNWPLITPGEESDTMSGLKVGIPLEVETNRNNKDSSIINTPVSMDQNSRLTSTTNITRQCQQPVNNNYANLFQIDDRNCLPSVNNNEHVSSSTHYSTTDVGSPSYSSNVINSHASVATENFHNNNNNMLSVVHRKNNKSNNNESITDKNQVNLSENQSNTTTDSNNHDHLNCTIIMEQDFNQHQQSAVANLHRTISIADSHTSGGRSEYDNVDKSGFQTENNSLLRTSNDYHDQLGLTNYTLNYSVTTNEHLISSSSPPISNLSTTVIEKMNSSLLYTQSMKSLSHKINDTNNDYSRHNNNNNNNNNTKSSRIPLSFTQQKPLLNHSLFDAQIAAEARQISRQLRVMGWIPVDGEQFTTNANTSENSDGDHINCKQHFISYHYLDNTSEADLLPTSGLHRTHLFLLPGSSQINRACSRQPSLRTCRLRYTGTGAFGSGIGSETVTTVTSQLDEDDDDERAFDMNNGEYDIDLFHENDINNNINNESQFSTKSGFHGDEYIVNGEVPWQYDVEKWTYQNFNHSQLGCLLVRPRSLSATCLNVISSSINSSSFYAPYNDNGDDEEVKVQNKRWKLDNANDDEHELGCNSMKISKIENSIQEINEHSSPRLKRLKKRTEHVRNLLPANLHRFILPGCISSLSRSSSIDNRKWASDPELQLTTTCQIIDHIHY</sequence>
<evidence type="ECO:0000256" key="6">
    <source>
        <dbReference type="ARBA" id="ARBA00022741"/>
    </source>
</evidence>
<feature type="compositionally biased region" description="Polar residues" evidence="12">
    <location>
        <begin position="1990"/>
        <end position="2004"/>
    </location>
</feature>
<keyword evidence="6" id="KW-0547">Nucleotide-binding</keyword>
<reference evidence="15" key="1">
    <citation type="journal article" date="2012" name="Nat. Genet.">
        <title>Whole-genome sequence of Schistosoma haematobium.</title>
        <authorList>
            <person name="Young N.D."/>
            <person name="Jex A.R."/>
            <person name="Li B."/>
            <person name="Liu S."/>
            <person name="Yang L."/>
            <person name="Xiong Z."/>
            <person name="Li Y."/>
            <person name="Cantacessi C."/>
            <person name="Hall R.S."/>
            <person name="Xu X."/>
            <person name="Chen F."/>
            <person name="Wu X."/>
            <person name="Zerlotini A."/>
            <person name="Oliveira G."/>
            <person name="Hofmann A."/>
            <person name="Zhang G."/>
            <person name="Fang X."/>
            <person name="Kang Y."/>
            <person name="Campbell B.E."/>
            <person name="Loukas A."/>
            <person name="Ranganathan S."/>
            <person name="Rollinson D."/>
            <person name="Rinaldi G."/>
            <person name="Brindley P.J."/>
            <person name="Yang H."/>
            <person name="Wang J."/>
            <person name="Wang J."/>
            <person name="Gasser R.B."/>
        </authorList>
    </citation>
    <scope>NUCLEOTIDE SEQUENCE [LARGE SCALE GENOMIC DNA]</scope>
</reference>
<feature type="compositionally biased region" description="Polar residues" evidence="12">
    <location>
        <begin position="3381"/>
        <end position="3407"/>
    </location>
</feature>